<evidence type="ECO:0000256" key="7">
    <source>
        <dbReference type="ARBA" id="ARBA00022989"/>
    </source>
</evidence>
<dbReference type="InterPro" id="IPR003838">
    <property type="entry name" value="ABC3_permease_C"/>
</dbReference>
<dbReference type="Pfam" id="PF02687">
    <property type="entry name" value="FtsX"/>
    <property type="match status" value="1"/>
</dbReference>
<evidence type="ECO:0000256" key="4">
    <source>
        <dbReference type="ARBA" id="ARBA00022475"/>
    </source>
</evidence>
<organism evidence="14 15">
    <name type="scientific">Fundicoccus culcitae</name>
    <dbReference type="NCBI Taxonomy" id="2969821"/>
    <lineage>
        <taxon>Bacteria</taxon>
        <taxon>Bacillati</taxon>
        <taxon>Bacillota</taxon>
        <taxon>Bacilli</taxon>
        <taxon>Lactobacillales</taxon>
        <taxon>Aerococcaceae</taxon>
        <taxon>Fundicoccus</taxon>
    </lineage>
</organism>
<dbReference type="PIRSF" id="PIRSF003097">
    <property type="entry name" value="FtsX"/>
    <property type="match status" value="1"/>
</dbReference>
<dbReference type="PANTHER" id="PTHR47755">
    <property type="entry name" value="CELL DIVISION PROTEIN FTSX"/>
    <property type="match status" value="1"/>
</dbReference>
<comment type="function">
    <text evidence="10">Part of the ABC transporter FtsEX involved in asymmetric cellular division facilitating the initiation of sporulation.</text>
</comment>
<evidence type="ECO:0000256" key="1">
    <source>
        <dbReference type="ARBA" id="ARBA00004651"/>
    </source>
</evidence>
<evidence type="ECO:0000256" key="8">
    <source>
        <dbReference type="ARBA" id="ARBA00023136"/>
    </source>
</evidence>
<evidence type="ECO:0000256" key="10">
    <source>
        <dbReference type="PIRNR" id="PIRNR003097"/>
    </source>
</evidence>
<dbReference type="InterPro" id="IPR004513">
    <property type="entry name" value="FtsX"/>
</dbReference>
<feature type="domain" description="ABC3 transporter permease C-terminal" evidence="12">
    <location>
        <begin position="174"/>
        <end position="291"/>
    </location>
</feature>
<accession>A0ABY5P2J3</accession>
<comment type="similarity">
    <text evidence="2 10">Belongs to the ABC-4 integral membrane protein family. FtsX subfamily.</text>
</comment>
<sequence>MSAIRSFFRHIRDGFRNLFRNGWMTTTSIITMTLTLIMVGGLAVLLINMNQLATNIEQGLQIRVHIDLLAESDDEDILRKNIEAIPEVTSVTYRTKDEELASLIENYGSEFELFEGDANPLYNIFVVNIEDPDQLASVAQAINQFDSVDNVEYGGFNTENIVNILETSRYILAIVAAVLIVIAVLLVSNTIKATISARQTEIEIMRLVGAKNSFIRAPFAIEGALIGLFGALFASLFLYGLYTFILRAPGELLGIVNLNLVPVWPMMAYVSVGLLVIGILLGVIGARRSMKQFLKI</sequence>
<evidence type="ECO:0000313" key="15">
    <source>
        <dbReference type="Proteomes" id="UP001315967"/>
    </source>
</evidence>
<dbReference type="Pfam" id="PF18075">
    <property type="entry name" value="FtsX_ECD"/>
    <property type="match status" value="1"/>
</dbReference>
<evidence type="ECO:0000259" key="12">
    <source>
        <dbReference type="Pfam" id="PF02687"/>
    </source>
</evidence>
<dbReference type="RefSeq" id="WP_313792438.1">
    <property type="nucleotide sequence ID" value="NZ_CP102453.1"/>
</dbReference>
<keyword evidence="6 11" id="KW-0812">Transmembrane</keyword>
<evidence type="ECO:0000256" key="2">
    <source>
        <dbReference type="ARBA" id="ARBA00007379"/>
    </source>
</evidence>
<evidence type="ECO:0000256" key="5">
    <source>
        <dbReference type="ARBA" id="ARBA00022618"/>
    </source>
</evidence>
<evidence type="ECO:0000256" key="9">
    <source>
        <dbReference type="ARBA" id="ARBA00023306"/>
    </source>
</evidence>
<keyword evidence="9 10" id="KW-0131">Cell cycle</keyword>
<evidence type="ECO:0000256" key="6">
    <source>
        <dbReference type="ARBA" id="ARBA00022692"/>
    </source>
</evidence>
<evidence type="ECO:0000259" key="13">
    <source>
        <dbReference type="Pfam" id="PF18075"/>
    </source>
</evidence>
<dbReference type="EMBL" id="CP102453">
    <property type="protein sequence ID" value="UUX32934.1"/>
    <property type="molecule type" value="Genomic_DNA"/>
</dbReference>
<evidence type="ECO:0000256" key="3">
    <source>
        <dbReference type="ARBA" id="ARBA00021907"/>
    </source>
</evidence>
<feature type="transmembrane region" description="Helical" evidence="11">
    <location>
        <begin position="21"/>
        <end position="47"/>
    </location>
</feature>
<dbReference type="NCBIfam" id="NF038347">
    <property type="entry name" value="FtsX_Gpos"/>
    <property type="match status" value="1"/>
</dbReference>
<reference evidence="14 15" key="1">
    <citation type="submission" date="2022-08" db="EMBL/GenBank/DDBJ databases">
        <title>Aerococcaceae sp. nov isolated from spoiled eye mask.</title>
        <authorList>
            <person name="Zhou G."/>
            <person name="Xie X.-B."/>
            <person name="Shi Q.-S."/>
            <person name="Wang Y.-S."/>
            <person name="Wen X."/>
            <person name="Peng H."/>
            <person name="Yang X.-J."/>
            <person name="Tao H.-B."/>
            <person name="Huang X.-M."/>
        </authorList>
    </citation>
    <scope>NUCLEOTIDE SEQUENCE [LARGE SCALE GENOMIC DNA]</scope>
    <source>
        <strain evidence="15">DM20194951</strain>
    </source>
</reference>
<name>A0ABY5P2J3_9LACT</name>
<keyword evidence="5 10" id="KW-0132">Cell division</keyword>
<keyword evidence="15" id="KW-1185">Reference proteome</keyword>
<feature type="domain" description="FtsX extracellular" evidence="13">
    <location>
        <begin position="60"/>
        <end position="151"/>
    </location>
</feature>
<protein>
    <recommendedName>
        <fullName evidence="3 10">Cell division protein FtsX</fullName>
    </recommendedName>
</protein>
<evidence type="ECO:0000256" key="11">
    <source>
        <dbReference type="SAM" id="Phobius"/>
    </source>
</evidence>
<keyword evidence="8 10" id="KW-0472">Membrane</keyword>
<evidence type="ECO:0000313" key="14">
    <source>
        <dbReference type="EMBL" id="UUX32934.1"/>
    </source>
</evidence>
<dbReference type="InterPro" id="IPR040690">
    <property type="entry name" value="FtsX_ECD"/>
</dbReference>
<gene>
    <name evidence="14" type="primary">ftsX</name>
    <name evidence="14" type="ORF">NRE15_08380</name>
</gene>
<comment type="subcellular location">
    <subcellularLocation>
        <location evidence="1">Cell membrane</location>
        <topology evidence="1">Multi-pass membrane protein</topology>
    </subcellularLocation>
</comment>
<feature type="transmembrane region" description="Helical" evidence="11">
    <location>
        <begin position="170"/>
        <end position="188"/>
    </location>
</feature>
<keyword evidence="4 10" id="KW-1003">Cell membrane</keyword>
<dbReference type="PANTHER" id="PTHR47755:SF1">
    <property type="entry name" value="CELL DIVISION PROTEIN FTSX"/>
    <property type="match status" value="1"/>
</dbReference>
<feature type="transmembrane region" description="Helical" evidence="11">
    <location>
        <begin position="266"/>
        <end position="286"/>
    </location>
</feature>
<dbReference type="Gene3D" id="3.30.70.3040">
    <property type="match status" value="1"/>
</dbReference>
<proteinExistence type="inferred from homology"/>
<feature type="transmembrane region" description="Helical" evidence="11">
    <location>
        <begin position="224"/>
        <end position="246"/>
    </location>
</feature>
<dbReference type="InterPro" id="IPR058204">
    <property type="entry name" value="FtsX_firmicutes-type"/>
</dbReference>
<keyword evidence="7 11" id="KW-1133">Transmembrane helix</keyword>
<dbReference type="Proteomes" id="UP001315967">
    <property type="component" value="Chromosome"/>
</dbReference>